<dbReference type="PROSITE" id="PS51746">
    <property type="entry name" value="PPM_2"/>
    <property type="match status" value="1"/>
</dbReference>
<dbReference type="GO" id="GO:0004672">
    <property type="term" value="F:protein kinase activity"/>
    <property type="evidence" value="ECO:0007669"/>
    <property type="project" value="InterPro"/>
</dbReference>
<dbReference type="SUPFAM" id="SSF56112">
    <property type="entry name" value="Protein kinase-like (PK-like)"/>
    <property type="match status" value="1"/>
</dbReference>
<keyword evidence="2" id="KW-0378">Hydrolase</keyword>
<dbReference type="Proteomes" id="UP001327560">
    <property type="component" value="Chromosome 2"/>
</dbReference>
<evidence type="ECO:0000256" key="3">
    <source>
        <dbReference type="ARBA" id="ARBA00022912"/>
    </source>
</evidence>
<name>A0AAQ3K313_9LILI</name>
<feature type="domain" description="PPM-type phosphatase" evidence="7">
    <location>
        <begin position="1"/>
        <end position="315"/>
    </location>
</feature>
<dbReference type="PROSITE" id="PS00108">
    <property type="entry name" value="PROTEIN_KINASE_ST"/>
    <property type="match status" value="1"/>
</dbReference>
<dbReference type="PANTHER" id="PTHR47992">
    <property type="entry name" value="PROTEIN PHOSPHATASE"/>
    <property type="match status" value="1"/>
</dbReference>
<dbReference type="InterPro" id="IPR011009">
    <property type="entry name" value="Kinase-like_dom_sf"/>
</dbReference>
<accession>A0AAQ3K313</accession>
<reference evidence="8 9" key="1">
    <citation type="submission" date="2023-10" db="EMBL/GenBank/DDBJ databases">
        <title>Chromosome-scale genome assembly provides insights into flower coloration mechanisms of Canna indica.</title>
        <authorList>
            <person name="Li C."/>
        </authorList>
    </citation>
    <scope>NUCLEOTIDE SEQUENCE [LARGE SCALE GENOMIC DNA]</scope>
    <source>
        <tissue evidence="8">Flower</tissue>
    </source>
</reference>
<dbReference type="Gene3D" id="1.10.510.10">
    <property type="entry name" value="Transferase(Phosphotransferase) domain 1"/>
    <property type="match status" value="1"/>
</dbReference>
<protein>
    <recommendedName>
        <fullName evidence="1">protein-serine/threonine phosphatase</fullName>
        <ecNumber evidence="1">3.1.3.16</ecNumber>
    </recommendedName>
</protein>
<evidence type="ECO:0000259" key="7">
    <source>
        <dbReference type="PROSITE" id="PS51746"/>
    </source>
</evidence>
<evidence type="ECO:0000259" key="6">
    <source>
        <dbReference type="PROSITE" id="PS50011"/>
    </source>
</evidence>
<evidence type="ECO:0000256" key="2">
    <source>
        <dbReference type="ARBA" id="ARBA00022801"/>
    </source>
</evidence>
<evidence type="ECO:0000256" key="5">
    <source>
        <dbReference type="ARBA" id="ARBA00048336"/>
    </source>
</evidence>
<evidence type="ECO:0000256" key="1">
    <source>
        <dbReference type="ARBA" id="ARBA00013081"/>
    </source>
</evidence>
<dbReference type="Gene3D" id="3.60.40.10">
    <property type="entry name" value="PPM-type phosphatase domain"/>
    <property type="match status" value="1"/>
</dbReference>
<dbReference type="InterPro" id="IPR001932">
    <property type="entry name" value="PPM-type_phosphatase-like_dom"/>
</dbReference>
<comment type="catalytic activity">
    <reaction evidence="4">
        <text>O-phospho-L-seryl-[protein] + H2O = L-seryl-[protein] + phosphate</text>
        <dbReference type="Rhea" id="RHEA:20629"/>
        <dbReference type="Rhea" id="RHEA-COMP:9863"/>
        <dbReference type="Rhea" id="RHEA-COMP:11604"/>
        <dbReference type="ChEBI" id="CHEBI:15377"/>
        <dbReference type="ChEBI" id="CHEBI:29999"/>
        <dbReference type="ChEBI" id="CHEBI:43474"/>
        <dbReference type="ChEBI" id="CHEBI:83421"/>
        <dbReference type="EC" id="3.1.3.16"/>
    </reaction>
</comment>
<dbReference type="InterPro" id="IPR008271">
    <property type="entry name" value="Ser/Thr_kinase_AS"/>
</dbReference>
<dbReference type="InterPro" id="IPR036457">
    <property type="entry name" value="PPM-type-like_dom_sf"/>
</dbReference>
<dbReference type="GO" id="GO:0005524">
    <property type="term" value="F:ATP binding"/>
    <property type="evidence" value="ECO:0007669"/>
    <property type="project" value="InterPro"/>
</dbReference>
<dbReference type="InterPro" id="IPR015655">
    <property type="entry name" value="PP2C"/>
</dbReference>
<keyword evidence="3" id="KW-0904">Protein phosphatase</keyword>
<proteinExistence type="predicted"/>
<evidence type="ECO:0000313" key="8">
    <source>
        <dbReference type="EMBL" id="WOK99236.1"/>
    </source>
</evidence>
<dbReference type="CDD" id="cd00143">
    <property type="entry name" value="PP2Cc"/>
    <property type="match status" value="1"/>
</dbReference>
<dbReference type="FunFam" id="1.10.510.10:FF:001568">
    <property type="entry name" value="uncharacterized protein LOC106771884 isoform X8"/>
    <property type="match status" value="1"/>
</dbReference>
<dbReference type="SMART" id="SM00332">
    <property type="entry name" value="PP2Cc"/>
    <property type="match status" value="1"/>
</dbReference>
<evidence type="ECO:0000256" key="4">
    <source>
        <dbReference type="ARBA" id="ARBA00047761"/>
    </source>
</evidence>
<dbReference type="Pfam" id="PF00481">
    <property type="entry name" value="PP2C"/>
    <property type="match status" value="2"/>
</dbReference>
<dbReference type="AlphaFoldDB" id="A0AAQ3K313"/>
<sequence length="971" mass="111294">MASKLLVEYFIVHLYFLLDGIYSAILKKSNDKLIYGENSLVFEYVNPEKMQNWHYPDPERSNWIPTKLFDRAFHMEILKESLLRTIQDIDATFTKETFRKNLEAGSTAVVVLIVDGDILAANVGDSKALLCTEDLRHNNRRGNLSRLNRRRRSKGILPIGEYGQLELAINNGPNYYVKELTMDHHADRDDERRRIEAAGGYVIEWAGVVRVNGQLAVSRAIGDVTFKNSGVVSTPEVTDWQHITSNDSYLIVASDGIFEKLTMQEVCDLLWYENLKDYAELGNIHSMTYSLADLLVKAAFERGTMDNMAVVVIPLRPTSNSGTSMGNEFDLEENPDSSLLGVQKKLDDAFISGHVPIENSNHMASKFNHFLVETKHRTFGCFYLSENLNEKMDYVFQSPKESQNGGDHSLYQPLLDSEMPYGGGALLELYKDQKLCWHFGIHDGDRGKCTSPDVFVNFLGLLDSIPYSDVGHDSSESFGYKMPNFRYILKKRFDRGSYGEVWLAYHWNCSQDNGIFSNSHKNSYHFVTSRHMETSKCNNSANSNTSNRYCFTHQSDGNLFILKRIMVERGTNAYLSGLREKYFGELFLNASMSLGASVRESQTTFSSDIQSDFFGLLQNKSYTDEVDDIFNTMNMHARNYKTTSINYEEGLKHIARYVESFESESKEIWLVFKNEGISLSKLIYTAEDATSDERDEKVRNFKVLHPSSWWHWLRTTEAGQKEMKNLIWQLLMALKACHDHNITHRDIKPENMIVCLEDVRTGGCLKEIPIGDGENHLKMRLIDFGSAMDDFTVKHLYGTGPSRSEQTFEYTPPEALLNASWFRGPKSVTLKYDMWSVGVVMLELILGSPHVFEINDRTRALLDQHLEGWSDHTKELAYKLRSYMEMCILIPGISPNHYPTGGKRDHVDVSPACWKCSEESFSIQVKARDPLKLGFHDVWALRLVRQLLVWHPEDRLSVDEALHHPYFQPHY</sequence>
<gene>
    <name evidence="8" type="ORF">Cni_G07948</name>
</gene>
<dbReference type="Pfam" id="PF00069">
    <property type="entry name" value="Pkinase"/>
    <property type="match status" value="1"/>
</dbReference>
<dbReference type="EMBL" id="CP136891">
    <property type="protein sequence ID" value="WOK99236.1"/>
    <property type="molecule type" value="Genomic_DNA"/>
</dbReference>
<dbReference type="InterPro" id="IPR000719">
    <property type="entry name" value="Prot_kinase_dom"/>
</dbReference>
<dbReference type="SMART" id="SM00220">
    <property type="entry name" value="S_TKc"/>
    <property type="match status" value="1"/>
</dbReference>
<evidence type="ECO:0000313" key="9">
    <source>
        <dbReference type="Proteomes" id="UP001327560"/>
    </source>
</evidence>
<comment type="catalytic activity">
    <reaction evidence="5">
        <text>O-phospho-L-threonyl-[protein] + H2O = L-threonyl-[protein] + phosphate</text>
        <dbReference type="Rhea" id="RHEA:47004"/>
        <dbReference type="Rhea" id="RHEA-COMP:11060"/>
        <dbReference type="Rhea" id="RHEA-COMP:11605"/>
        <dbReference type="ChEBI" id="CHEBI:15377"/>
        <dbReference type="ChEBI" id="CHEBI:30013"/>
        <dbReference type="ChEBI" id="CHEBI:43474"/>
        <dbReference type="ChEBI" id="CHEBI:61977"/>
        <dbReference type="EC" id="3.1.3.16"/>
    </reaction>
</comment>
<keyword evidence="9" id="KW-1185">Reference proteome</keyword>
<feature type="domain" description="Protein kinase" evidence="6">
    <location>
        <begin position="487"/>
        <end position="967"/>
    </location>
</feature>
<organism evidence="8 9">
    <name type="scientific">Canna indica</name>
    <name type="common">Indian-shot</name>
    <dbReference type="NCBI Taxonomy" id="4628"/>
    <lineage>
        <taxon>Eukaryota</taxon>
        <taxon>Viridiplantae</taxon>
        <taxon>Streptophyta</taxon>
        <taxon>Embryophyta</taxon>
        <taxon>Tracheophyta</taxon>
        <taxon>Spermatophyta</taxon>
        <taxon>Magnoliopsida</taxon>
        <taxon>Liliopsida</taxon>
        <taxon>Zingiberales</taxon>
        <taxon>Cannaceae</taxon>
        <taxon>Canna</taxon>
    </lineage>
</organism>
<dbReference type="GO" id="GO:0004722">
    <property type="term" value="F:protein serine/threonine phosphatase activity"/>
    <property type="evidence" value="ECO:0007669"/>
    <property type="project" value="UniProtKB-EC"/>
</dbReference>
<dbReference type="PROSITE" id="PS50011">
    <property type="entry name" value="PROTEIN_KINASE_DOM"/>
    <property type="match status" value="1"/>
</dbReference>
<dbReference type="EC" id="3.1.3.16" evidence="1"/>
<dbReference type="SUPFAM" id="SSF81606">
    <property type="entry name" value="PP2C-like"/>
    <property type="match status" value="1"/>
</dbReference>